<dbReference type="GO" id="GO:0042910">
    <property type="term" value="F:xenobiotic transmembrane transporter activity"/>
    <property type="evidence" value="ECO:0007669"/>
    <property type="project" value="InterPro"/>
</dbReference>
<dbReference type="InterPro" id="IPR052031">
    <property type="entry name" value="Membrane_Transporter-Flippase"/>
</dbReference>
<feature type="transmembrane region" description="Helical" evidence="7">
    <location>
        <begin position="268"/>
        <end position="297"/>
    </location>
</feature>
<feature type="transmembrane region" description="Helical" evidence="7">
    <location>
        <begin position="318"/>
        <end position="338"/>
    </location>
</feature>
<feature type="transmembrane region" description="Helical" evidence="7">
    <location>
        <begin position="358"/>
        <end position="379"/>
    </location>
</feature>
<sequence length="449" mass="47525">MAKSLTTGTPAKLILKFALPLLAGNLFQQIYNMADTLIVGRTLGVHALGSVGSTGSLMFLIIGFIQGMSSGFAIVTAQYFGAKRLADVRMSFCVSIALAAVVGVILTTVSYTYAYDILRMMRTPPEIIDGAHTYIGTIYLGLGAFIMFNLLAGTILALGDSKTPLLFLVIACVLNIILDFTFIVGFGWGIAGASRATVLAQSVSALLCAWYLIKKQPALLLRKKDWRRVTLRALGRSARIGLPMGFQASVIAVGTIILQWALNSLGPIAVASCAVAQKIDIVGILPLMSFGLAMATYTGQNYGAGEIGRIRKGVRQCAAISLSFSVLAGITVICGGKYLAALFVGPDQPEVMANAQTYLTFTGSMYWVLALLFIFRYTLQGLGQSIVPTIAGFMELAMRAVGAFVLLEAYGFSGVCAAVPLAWVGSCAPLAVAYVFSIRTLKAAVPAAE</sequence>
<keyword evidence="5 7" id="KW-1133">Transmembrane helix</keyword>
<dbReference type="EMBL" id="FLUQ01000001">
    <property type="protein sequence ID" value="SBV90530.1"/>
    <property type="molecule type" value="Genomic_DNA"/>
</dbReference>
<evidence type="ECO:0000256" key="3">
    <source>
        <dbReference type="ARBA" id="ARBA00022475"/>
    </source>
</evidence>
<evidence type="ECO:0008006" key="9">
    <source>
        <dbReference type="Google" id="ProtNLM"/>
    </source>
</evidence>
<evidence type="ECO:0000256" key="1">
    <source>
        <dbReference type="ARBA" id="ARBA00004651"/>
    </source>
</evidence>
<dbReference type="PANTHER" id="PTHR43549:SF3">
    <property type="entry name" value="MULTIDRUG RESISTANCE PROTEIN YPNP-RELATED"/>
    <property type="match status" value="1"/>
</dbReference>
<reference evidence="8" key="1">
    <citation type="submission" date="2016-04" db="EMBL/GenBank/DDBJ databases">
        <authorList>
            <person name="Evans L.H."/>
            <person name="Alamgir A."/>
            <person name="Owens N."/>
            <person name="Weber N.D."/>
            <person name="Virtaneva K."/>
            <person name="Barbian K."/>
            <person name="Babar A."/>
            <person name="Rosenke K."/>
        </authorList>
    </citation>
    <scope>NUCLEOTIDE SEQUENCE</scope>
    <source>
        <strain evidence="8">86</strain>
    </source>
</reference>
<evidence type="ECO:0000256" key="5">
    <source>
        <dbReference type="ARBA" id="ARBA00022989"/>
    </source>
</evidence>
<feature type="transmembrane region" description="Helical" evidence="7">
    <location>
        <begin position="57"/>
        <end position="80"/>
    </location>
</feature>
<dbReference type="CDD" id="cd13138">
    <property type="entry name" value="MATE_yoeA_like"/>
    <property type="match status" value="1"/>
</dbReference>
<dbReference type="PIRSF" id="PIRSF006603">
    <property type="entry name" value="DinF"/>
    <property type="match status" value="1"/>
</dbReference>
<feature type="transmembrane region" description="Helical" evidence="7">
    <location>
        <begin position="240"/>
        <end position="262"/>
    </location>
</feature>
<evidence type="ECO:0000256" key="6">
    <source>
        <dbReference type="ARBA" id="ARBA00023136"/>
    </source>
</evidence>
<dbReference type="GO" id="GO:0005886">
    <property type="term" value="C:plasma membrane"/>
    <property type="evidence" value="ECO:0007669"/>
    <property type="project" value="UniProtKB-SubCell"/>
</dbReference>
<keyword evidence="4 7" id="KW-0812">Transmembrane</keyword>
<dbReference type="InterPro" id="IPR002528">
    <property type="entry name" value="MATE_fam"/>
</dbReference>
<comment type="subcellular location">
    <subcellularLocation>
        <location evidence="1">Cell membrane</location>
        <topology evidence="1">Multi-pass membrane protein</topology>
    </subcellularLocation>
</comment>
<feature type="transmembrane region" description="Helical" evidence="7">
    <location>
        <begin position="196"/>
        <end position="213"/>
    </location>
</feature>
<dbReference type="Pfam" id="PF01554">
    <property type="entry name" value="MatE"/>
    <property type="match status" value="2"/>
</dbReference>
<dbReference type="InterPro" id="IPR048279">
    <property type="entry name" value="MdtK-like"/>
</dbReference>
<dbReference type="GO" id="GO:0015297">
    <property type="term" value="F:antiporter activity"/>
    <property type="evidence" value="ECO:0007669"/>
    <property type="project" value="InterPro"/>
</dbReference>
<keyword evidence="3" id="KW-1003">Cell membrane</keyword>
<dbReference type="PANTHER" id="PTHR43549">
    <property type="entry name" value="MULTIDRUG RESISTANCE PROTEIN YPNP-RELATED"/>
    <property type="match status" value="1"/>
</dbReference>
<evidence type="ECO:0000256" key="7">
    <source>
        <dbReference type="SAM" id="Phobius"/>
    </source>
</evidence>
<proteinExistence type="predicted"/>
<dbReference type="AlphaFoldDB" id="A0A212ITI7"/>
<keyword evidence="6 7" id="KW-0472">Membrane</keyword>
<feature type="transmembrane region" description="Helical" evidence="7">
    <location>
        <begin position="92"/>
        <end position="114"/>
    </location>
</feature>
<organism evidence="8">
    <name type="scientific">uncultured delta proteobacterium</name>
    <dbReference type="NCBI Taxonomy" id="34034"/>
    <lineage>
        <taxon>Bacteria</taxon>
        <taxon>Deltaproteobacteria</taxon>
        <taxon>environmental samples</taxon>
    </lineage>
</organism>
<protein>
    <recommendedName>
        <fullName evidence="9">MATE efflux family protein</fullName>
    </recommendedName>
</protein>
<evidence type="ECO:0000256" key="2">
    <source>
        <dbReference type="ARBA" id="ARBA00022448"/>
    </source>
</evidence>
<feature type="transmembrane region" description="Helical" evidence="7">
    <location>
        <begin position="165"/>
        <end position="190"/>
    </location>
</feature>
<evidence type="ECO:0000313" key="8">
    <source>
        <dbReference type="EMBL" id="SBV90530.1"/>
    </source>
</evidence>
<dbReference type="NCBIfam" id="TIGR00797">
    <property type="entry name" value="matE"/>
    <property type="match status" value="1"/>
</dbReference>
<keyword evidence="2" id="KW-0813">Transport</keyword>
<accession>A0A212ITI7</accession>
<gene>
    <name evidence="8" type="ORF">KL86DPRO_10045</name>
</gene>
<feature type="transmembrane region" description="Helical" evidence="7">
    <location>
        <begin position="134"/>
        <end position="158"/>
    </location>
</feature>
<name>A0A212ITI7_9DELT</name>
<evidence type="ECO:0000256" key="4">
    <source>
        <dbReference type="ARBA" id="ARBA00022692"/>
    </source>
</evidence>